<reference evidence="3" key="1">
    <citation type="journal article" date="2014" name="Front. Microbiol.">
        <title>High frequency of phylogenetically diverse reductive dehalogenase-homologous genes in deep subseafloor sedimentary metagenomes.</title>
        <authorList>
            <person name="Kawai M."/>
            <person name="Futagami T."/>
            <person name="Toyoda A."/>
            <person name="Takaki Y."/>
            <person name="Nishi S."/>
            <person name="Hori S."/>
            <person name="Arai W."/>
            <person name="Tsubouchi T."/>
            <person name="Morono Y."/>
            <person name="Uchiyama I."/>
            <person name="Ito T."/>
            <person name="Fujiyama A."/>
            <person name="Inagaki F."/>
            <person name="Takami H."/>
        </authorList>
    </citation>
    <scope>NUCLEOTIDE SEQUENCE</scope>
    <source>
        <strain evidence="3">Expedition CK06-06</strain>
    </source>
</reference>
<feature type="non-terminal residue" evidence="3">
    <location>
        <position position="92"/>
    </location>
</feature>
<evidence type="ECO:0000256" key="1">
    <source>
        <dbReference type="ARBA" id="ARBA00010021"/>
    </source>
</evidence>
<protein>
    <recommendedName>
        <fullName evidence="2">3-octaprenyl-4-hydroxybenzoate carboxy-lyase-like N-terminal domain-containing protein</fullName>
    </recommendedName>
</protein>
<dbReference type="AlphaFoldDB" id="X0SEX5"/>
<dbReference type="PANTHER" id="PTHR30108">
    <property type="entry name" value="3-OCTAPRENYL-4-HYDROXYBENZOATE CARBOXY-LYASE-RELATED"/>
    <property type="match status" value="1"/>
</dbReference>
<comment type="caution">
    <text evidence="3">The sequence shown here is derived from an EMBL/GenBank/DDBJ whole genome shotgun (WGS) entry which is preliminary data.</text>
</comment>
<dbReference type="Pfam" id="PF20695">
    <property type="entry name" value="UbiD_N"/>
    <property type="match status" value="1"/>
</dbReference>
<proteinExistence type="inferred from homology"/>
<dbReference type="InterPro" id="IPR049383">
    <property type="entry name" value="UbiD-like_N"/>
</dbReference>
<dbReference type="PANTHER" id="PTHR30108:SF21">
    <property type="entry name" value="4-HYDROXYBENZOATE DECARBOXYLASE"/>
    <property type="match status" value="1"/>
</dbReference>
<feature type="domain" description="3-octaprenyl-4-hydroxybenzoate carboxy-lyase-like N-terminal" evidence="2">
    <location>
        <begin position="10"/>
        <end position="85"/>
    </location>
</feature>
<dbReference type="EMBL" id="BARS01000582">
    <property type="protein sequence ID" value="GAF79549.1"/>
    <property type="molecule type" value="Genomic_DNA"/>
</dbReference>
<evidence type="ECO:0000259" key="2">
    <source>
        <dbReference type="Pfam" id="PF20695"/>
    </source>
</evidence>
<accession>X0SEX5</accession>
<name>X0SEX5_9ZZZZ</name>
<dbReference type="GO" id="GO:0005737">
    <property type="term" value="C:cytoplasm"/>
    <property type="evidence" value="ECO:0007669"/>
    <property type="project" value="TreeGrafter"/>
</dbReference>
<organism evidence="3">
    <name type="scientific">marine sediment metagenome</name>
    <dbReference type="NCBI Taxonomy" id="412755"/>
    <lineage>
        <taxon>unclassified sequences</taxon>
        <taxon>metagenomes</taxon>
        <taxon>ecological metagenomes</taxon>
    </lineage>
</organism>
<gene>
    <name evidence="3" type="ORF">S01H1_01365</name>
</gene>
<comment type="similarity">
    <text evidence="1">Belongs to the UbiD family.</text>
</comment>
<dbReference type="SUPFAM" id="SSF50475">
    <property type="entry name" value="FMN-binding split barrel"/>
    <property type="match status" value="1"/>
</dbReference>
<dbReference type="InterPro" id="IPR002830">
    <property type="entry name" value="UbiD"/>
</dbReference>
<sequence>MSFMGFREYINKIDKEGILKKVDVEVSKKLEISGILKEIEPTPVIFNNIKESQFRVVGNVFCTKNVIASYFGVTPADLIPMLSKAISERSEP</sequence>
<evidence type="ECO:0000313" key="3">
    <source>
        <dbReference type="EMBL" id="GAF79549.1"/>
    </source>
</evidence>
<dbReference type="GO" id="GO:0016831">
    <property type="term" value="F:carboxy-lyase activity"/>
    <property type="evidence" value="ECO:0007669"/>
    <property type="project" value="InterPro"/>
</dbReference>